<evidence type="ECO:0000313" key="5">
    <source>
        <dbReference type="Proteomes" id="UP000009046"/>
    </source>
</evidence>
<protein>
    <submittedName>
        <fullName evidence="3 4">Uncharacterized protein</fullName>
    </submittedName>
</protein>
<dbReference type="EnsemblMetazoa" id="PHUM567470-RA">
    <property type="protein sequence ID" value="PHUM567470-PA"/>
    <property type="gene ID" value="PHUM567470"/>
</dbReference>
<dbReference type="EMBL" id="AAZO01006890">
    <property type="status" value="NOT_ANNOTATED_CDS"/>
    <property type="molecule type" value="Genomic_DNA"/>
</dbReference>
<dbReference type="VEuPathDB" id="VectorBase:PHUM567470"/>
<sequence>MRYFFIFFILLLLQIDHLHSLPKSDPNVTLKKNNGQQKSTGNNSRNRNTRCTPCEQSLGVPAGRSSNSEYRGNGADNLGYDWSPKAWGGPAHPQKLKSSVGDGRGRDGRQMSNWNNQDGGNIRIICDTCRAFWNRLSGNGGSEGSRGREFPSPGGQNIGGQSNQQYPTGRSEQPEYWSRGPITSPNDYETRVSSGAVGVLVKPGSRIAYVPSYGGDMFWDGISGGGTRWDGFSNGISWVFNGDSDYDRSEPDSREEKHGGFLPGSQSPDGGYFNPNHRPWNEDKGPSNWDGSGGRTYYFVDGYPNQINSNWRDRGYASNWQYGSTNQNGWNGSNMKWSYSKNWDDHDERPVNRFYFNGPEDRGYGGGSGGNNFIRYGNRYPSYEPFVNYHGNHNPSWRPYQGTRINDRDPSSFSSNKDKPWDYNSINRFGDRRPGSAYRPGSNHNNDYDRGKYPSTSDKNNGKPWQAPPGYGPSVAVSDHGYPYGGSSFPGGTEGNKRPGYSGGGNLFYPHDGHNGPDYHGSNAGRPDRPESGNHVAGYPSNGGSHSSGGRPSSGYSSGGSSGGSGYPSGGNGGSGYSSGGSGGSSYPSGGSGGSGYPSGGSGGSSYPSGGSGGSSYPSGGSGGSGYPSGGSGGSGYPSGGSGGSGYPSGGSGGSSYPSGGSGGSSYPSGGSGGSGYPSGGSGGSGYPSGGSGGSGYPSGGSGGSGYPSGGSGGSGYPSRGSGYSSGGGSNPNNRPSDYSGYSGGSTRPVGGYFESSHRPDGYYYYGGNNPSNNRPSSGGSSNSGYGLNPGRPSYSGISSFSAGQPGIYSIENSGYSDGYPDRYSNRYPSSGYLGPSSGGSYYSDGKGSPKGYYTGYITEIGPNNHNGPYGNNQGNYFGGSYPGDKNSYSGVYKNYYPSGGDGYNRFADDRYSNGNDYYSGGKNNELGRDRFYYFGPMKKKPFYDGYFDGNGNGGNGNGGDRDQAQGSTQDKHSWNYGDRKDGLLHRSGGSYPSYKGGQYFTSSYLASLTSTTQQGSETKSLSTKSDDVTQPTPQS</sequence>
<feature type="compositionally biased region" description="Low complexity" evidence="1">
    <location>
        <begin position="39"/>
        <end position="50"/>
    </location>
</feature>
<evidence type="ECO:0000313" key="3">
    <source>
        <dbReference type="EMBL" id="EEB19323.1"/>
    </source>
</evidence>
<feature type="compositionally biased region" description="Low complexity" evidence="1">
    <location>
        <begin position="828"/>
        <end position="841"/>
    </location>
</feature>
<reference evidence="3" key="2">
    <citation type="submission" date="2007-04" db="EMBL/GenBank/DDBJ databases">
        <title>The genome of the human body louse.</title>
        <authorList>
            <consortium name="The Human Body Louse Genome Consortium"/>
            <person name="Kirkness E."/>
            <person name="Walenz B."/>
            <person name="Hass B."/>
            <person name="Bruggner R."/>
            <person name="Strausberg R."/>
        </authorList>
    </citation>
    <scope>NUCLEOTIDE SEQUENCE</scope>
    <source>
        <strain evidence="3">USDA</strain>
    </source>
</reference>
<feature type="compositionally biased region" description="Basic and acidic residues" evidence="1">
    <location>
        <begin position="245"/>
        <end position="259"/>
    </location>
</feature>
<feature type="compositionally biased region" description="Polar residues" evidence="1">
    <location>
        <begin position="26"/>
        <end position="38"/>
    </location>
</feature>
<feature type="chain" id="PRO_5014570276" evidence="2">
    <location>
        <begin position="21"/>
        <end position="1036"/>
    </location>
</feature>
<feature type="compositionally biased region" description="Gly residues" evidence="1">
    <location>
        <begin position="557"/>
        <end position="716"/>
    </location>
</feature>
<feature type="region of interest" description="Disordered" evidence="1">
    <location>
        <begin position="946"/>
        <end position="990"/>
    </location>
</feature>
<feature type="region of interest" description="Disordered" evidence="1">
    <location>
        <begin position="395"/>
        <end position="841"/>
    </location>
</feature>
<dbReference type="CTD" id="8234842"/>
<keyword evidence="2" id="KW-0732">Signal</keyword>
<evidence type="ECO:0000313" key="4">
    <source>
        <dbReference type="EnsemblMetazoa" id="PHUM567470-PA"/>
    </source>
</evidence>
<feature type="compositionally biased region" description="Low complexity" evidence="1">
    <location>
        <begin position="151"/>
        <end position="165"/>
    </location>
</feature>
<dbReference type="KEGG" id="phu:Phum_PHUM567470"/>
<feature type="compositionally biased region" description="Basic and acidic residues" evidence="1">
    <location>
        <begin position="405"/>
        <end position="421"/>
    </location>
</feature>
<dbReference type="RefSeq" id="XP_002432061.1">
    <property type="nucleotide sequence ID" value="XM_002432016.1"/>
</dbReference>
<dbReference type="Proteomes" id="UP000009046">
    <property type="component" value="Unassembled WGS sequence"/>
</dbReference>
<dbReference type="eggNOG" id="KOG0335">
    <property type="taxonomic scope" value="Eukaryota"/>
</dbReference>
<organism>
    <name type="scientific">Pediculus humanus subsp. corporis</name>
    <name type="common">Body louse</name>
    <dbReference type="NCBI Taxonomy" id="121224"/>
    <lineage>
        <taxon>Eukaryota</taxon>
        <taxon>Metazoa</taxon>
        <taxon>Ecdysozoa</taxon>
        <taxon>Arthropoda</taxon>
        <taxon>Hexapoda</taxon>
        <taxon>Insecta</taxon>
        <taxon>Pterygota</taxon>
        <taxon>Neoptera</taxon>
        <taxon>Paraneoptera</taxon>
        <taxon>Psocodea</taxon>
        <taxon>Troctomorpha</taxon>
        <taxon>Phthiraptera</taxon>
        <taxon>Anoplura</taxon>
        <taxon>Pediculidae</taxon>
        <taxon>Pediculus</taxon>
    </lineage>
</organism>
<dbReference type="EMBL" id="DS235864">
    <property type="protein sequence ID" value="EEB19323.1"/>
    <property type="molecule type" value="Genomic_DNA"/>
</dbReference>
<feature type="compositionally biased region" description="Low complexity" evidence="1">
    <location>
        <begin position="762"/>
        <end position="791"/>
    </location>
</feature>
<gene>
    <name evidence="4" type="primary">8234842</name>
    <name evidence="3" type="ORF">Phum_PHUM567470</name>
</gene>
<feature type="compositionally biased region" description="Basic and acidic residues" evidence="1">
    <location>
        <begin position="960"/>
        <end position="985"/>
    </location>
</feature>
<name>E0W117_PEDHC</name>
<dbReference type="InParanoid" id="E0W117"/>
<feature type="region of interest" description="Disordered" evidence="1">
    <location>
        <begin position="85"/>
        <end position="116"/>
    </location>
</feature>
<feature type="region of interest" description="Disordered" evidence="1">
    <location>
        <begin position="138"/>
        <end position="188"/>
    </location>
</feature>
<proteinExistence type="predicted"/>
<reference evidence="3" key="1">
    <citation type="submission" date="2007-04" db="EMBL/GenBank/DDBJ databases">
        <title>Annotation of Pediculus humanus corporis strain USDA.</title>
        <authorList>
            <person name="Kirkness E."/>
            <person name="Hannick L."/>
            <person name="Hass B."/>
            <person name="Bruggner R."/>
            <person name="Lawson D."/>
            <person name="Bidwell S."/>
            <person name="Joardar V."/>
            <person name="Caler E."/>
            <person name="Walenz B."/>
            <person name="Inman J."/>
            <person name="Schobel S."/>
            <person name="Galinsky K."/>
            <person name="Amedeo P."/>
            <person name="Strausberg R."/>
        </authorList>
    </citation>
    <scope>NUCLEOTIDE SEQUENCE</scope>
    <source>
        <strain evidence="3">USDA</strain>
    </source>
</reference>
<dbReference type="OMA" id="HYRENHE"/>
<feature type="signal peptide" evidence="2">
    <location>
        <begin position="1"/>
        <end position="20"/>
    </location>
</feature>
<accession>E0W117</accession>
<feature type="region of interest" description="Disordered" evidence="1">
    <location>
        <begin position="23"/>
        <end position="72"/>
    </location>
</feature>
<dbReference type="HOGENOM" id="CLU_293436_0_0_1"/>
<feature type="region of interest" description="Disordered" evidence="1">
    <location>
        <begin position="1010"/>
        <end position="1036"/>
    </location>
</feature>
<reference evidence="4" key="3">
    <citation type="submission" date="2020-05" db="UniProtKB">
        <authorList>
            <consortium name="EnsemblMetazoa"/>
        </authorList>
    </citation>
    <scope>IDENTIFICATION</scope>
    <source>
        <strain evidence="4">USDA</strain>
    </source>
</reference>
<feature type="compositionally biased region" description="Gly residues" evidence="1">
    <location>
        <begin position="949"/>
        <end position="959"/>
    </location>
</feature>
<dbReference type="AlphaFoldDB" id="E0W117"/>
<feature type="compositionally biased region" description="Polar residues" evidence="1">
    <location>
        <begin position="1014"/>
        <end position="1036"/>
    </location>
</feature>
<evidence type="ECO:0000256" key="1">
    <source>
        <dbReference type="SAM" id="MobiDB-lite"/>
    </source>
</evidence>
<evidence type="ECO:0000256" key="2">
    <source>
        <dbReference type="SAM" id="SignalP"/>
    </source>
</evidence>
<feature type="region of interest" description="Disordered" evidence="1">
    <location>
        <begin position="245"/>
        <end position="269"/>
    </location>
</feature>
<feature type="compositionally biased region" description="Low complexity" evidence="1">
    <location>
        <begin position="538"/>
        <end position="556"/>
    </location>
</feature>
<keyword evidence="5" id="KW-1185">Reference proteome</keyword>
<dbReference type="GeneID" id="8234842"/>